<dbReference type="SUPFAM" id="SSF56300">
    <property type="entry name" value="Metallo-dependent phosphatases"/>
    <property type="match status" value="1"/>
</dbReference>
<sequence length="260" mass="28855">MAFVIMNEKAAWRPHVPPGQRIYAVGDIHGMSELLEDILSYVRADLAARPPAGKVTLVFLGDYVDRGPDSAKVLARLADLKIPDVDVRCLMGNHEELFQQFLDEPIDIWPHWLLLGAVETLGSFGVAAPRNRVDRAQILAARKALSAEISTTVAGFFGSLRLFHVAGDYLFVHAGLKSNVPLERQDARDLLWIRREFLDSAEPFSHFVIHGHTPTQSPDVAANRIGIDTGAYLTGVLSCLVLEADRRWVFQSNRPDLTPL</sequence>
<protein>
    <submittedName>
        <fullName evidence="2">Serine/threonine protein phosphatase</fullName>
        <ecNumber evidence="2">3.1.3.16</ecNumber>
    </submittedName>
</protein>
<dbReference type="EMBL" id="UOEM01000052">
    <property type="protein sequence ID" value="VAW12776.1"/>
    <property type="molecule type" value="Genomic_DNA"/>
</dbReference>
<dbReference type="InterPro" id="IPR004843">
    <property type="entry name" value="Calcineurin-like_PHP"/>
</dbReference>
<name>A0A3B0U076_9ZZZZ</name>
<accession>A0A3B0U076</accession>
<evidence type="ECO:0000313" key="2">
    <source>
        <dbReference type="EMBL" id="VAW12776.1"/>
    </source>
</evidence>
<dbReference type="AlphaFoldDB" id="A0A3B0U076"/>
<organism evidence="2">
    <name type="scientific">hydrothermal vent metagenome</name>
    <dbReference type="NCBI Taxonomy" id="652676"/>
    <lineage>
        <taxon>unclassified sequences</taxon>
        <taxon>metagenomes</taxon>
        <taxon>ecological metagenomes</taxon>
    </lineage>
</organism>
<dbReference type="InterPro" id="IPR029052">
    <property type="entry name" value="Metallo-depent_PP-like"/>
</dbReference>
<reference evidence="2" key="1">
    <citation type="submission" date="2018-06" db="EMBL/GenBank/DDBJ databases">
        <authorList>
            <person name="Zhirakovskaya E."/>
        </authorList>
    </citation>
    <scope>NUCLEOTIDE SEQUENCE</scope>
</reference>
<dbReference type="EC" id="3.1.3.16" evidence="2"/>
<dbReference type="InterPro" id="IPR050126">
    <property type="entry name" value="Ap4A_hydrolase"/>
</dbReference>
<dbReference type="GO" id="GO:0005737">
    <property type="term" value="C:cytoplasm"/>
    <property type="evidence" value="ECO:0007669"/>
    <property type="project" value="TreeGrafter"/>
</dbReference>
<dbReference type="Gene3D" id="3.60.21.10">
    <property type="match status" value="1"/>
</dbReference>
<feature type="domain" description="Calcineurin-like phosphoesterase" evidence="1">
    <location>
        <begin position="21"/>
        <end position="216"/>
    </location>
</feature>
<keyword evidence="2" id="KW-0378">Hydrolase</keyword>
<proteinExistence type="predicted"/>
<dbReference type="Pfam" id="PF00149">
    <property type="entry name" value="Metallophos"/>
    <property type="match status" value="1"/>
</dbReference>
<dbReference type="PANTHER" id="PTHR42850">
    <property type="entry name" value="METALLOPHOSPHOESTERASE"/>
    <property type="match status" value="1"/>
</dbReference>
<evidence type="ECO:0000259" key="1">
    <source>
        <dbReference type="Pfam" id="PF00149"/>
    </source>
</evidence>
<dbReference type="CDD" id="cd00144">
    <property type="entry name" value="MPP_PPP_family"/>
    <property type="match status" value="1"/>
</dbReference>
<gene>
    <name evidence="2" type="ORF">MNBD_ALPHA09-434</name>
</gene>
<dbReference type="PANTHER" id="PTHR42850:SF4">
    <property type="entry name" value="ZINC-DEPENDENT ENDOPOLYPHOSPHATASE"/>
    <property type="match status" value="1"/>
</dbReference>
<dbReference type="GO" id="GO:0110154">
    <property type="term" value="P:RNA decapping"/>
    <property type="evidence" value="ECO:0007669"/>
    <property type="project" value="TreeGrafter"/>
</dbReference>
<dbReference type="GO" id="GO:0004722">
    <property type="term" value="F:protein serine/threonine phosphatase activity"/>
    <property type="evidence" value="ECO:0007669"/>
    <property type="project" value="UniProtKB-EC"/>
</dbReference>
<dbReference type="GO" id="GO:0008803">
    <property type="term" value="F:bis(5'-nucleosyl)-tetraphosphatase (symmetrical) activity"/>
    <property type="evidence" value="ECO:0007669"/>
    <property type="project" value="TreeGrafter"/>
</dbReference>